<keyword evidence="3" id="KW-0804">Transcription</keyword>
<keyword evidence="2" id="KW-0238">DNA-binding</keyword>
<evidence type="ECO:0000313" key="7">
    <source>
        <dbReference type="Proteomes" id="UP000244809"/>
    </source>
</evidence>
<dbReference type="Proteomes" id="UP000244809">
    <property type="component" value="Chromosome 2"/>
</dbReference>
<dbReference type="RefSeq" id="WP_006481275.1">
    <property type="nucleotide sequence ID" value="NZ_CADEUB010000002.1"/>
</dbReference>
<dbReference type="PANTHER" id="PTHR33204:SF39">
    <property type="entry name" value="TRANSCRIPTIONAL REGULATORY PROTEIN"/>
    <property type="match status" value="1"/>
</dbReference>
<evidence type="ECO:0000256" key="3">
    <source>
        <dbReference type="ARBA" id="ARBA00023163"/>
    </source>
</evidence>
<sequence>MDMPAQPGVSTRCHEVGKVLAIVGDKWTVMIVRVLVERPHRFNEIKRTVGGISQQMLTRTLKALERDGMVSRTVYPTVPPQVEYALTPLGQALAVPVRALGAWAGEHLEEIENNRARYDQDKQARTKRGGSEQA</sequence>
<name>A0AAD0J335_9BURK</name>
<dbReference type="InterPro" id="IPR036388">
    <property type="entry name" value="WH-like_DNA-bd_sf"/>
</dbReference>
<dbReference type="PROSITE" id="PS51118">
    <property type="entry name" value="HTH_HXLR"/>
    <property type="match status" value="1"/>
</dbReference>
<feature type="domain" description="HTH hxlR-type" evidence="5">
    <location>
        <begin position="13"/>
        <end position="112"/>
    </location>
</feature>
<evidence type="ECO:0000313" key="6">
    <source>
        <dbReference type="EMBL" id="AWG30284.1"/>
    </source>
</evidence>
<gene>
    <name evidence="6" type="ORF">B9Z07_15430</name>
</gene>
<evidence type="ECO:0000256" key="4">
    <source>
        <dbReference type="SAM" id="MobiDB-lite"/>
    </source>
</evidence>
<dbReference type="AlphaFoldDB" id="A0AAD0J335"/>
<evidence type="ECO:0000256" key="1">
    <source>
        <dbReference type="ARBA" id="ARBA00023015"/>
    </source>
</evidence>
<evidence type="ECO:0000259" key="5">
    <source>
        <dbReference type="PROSITE" id="PS51118"/>
    </source>
</evidence>
<dbReference type="EMBL" id="CP021068">
    <property type="protein sequence ID" value="AWG30284.1"/>
    <property type="molecule type" value="Genomic_DNA"/>
</dbReference>
<dbReference type="SUPFAM" id="SSF46785">
    <property type="entry name" value="Winged helix' DNA-binding domain"/>
    <property type="match status" value="1"/>
</dbReference>
<keyword evidence="1" id="KW-0805">Transcription regulation</keyword>
<feature type="compositionally biased region" description="Basic and acidic residues" evidence="4">
    <location>
        <begin position="115"/>
        <end position="124"/>
    </location>
</feature>
<dbReference type="InterPro" id="IPR002577">
    <property type="entry name" value="HTH_HxlR"/>
</dbReference>
<dbReference type="Pfam" id="PF01638">
    <property type="entry name" value="HxlR"/>
    <property type="match status" value="1"/>
</dbReference>
<proteinExistence type="predicted"/>
<evidence type="ECO:0000256" key="2">
    <source>
        <dbReference type="ARBA" id="ARBA00023125"/>
    </source>
</evidence>
<accession>A0AAD0J335</accession>
<dbReference type="GO" id="GO:0003677">
    <property type="term" value="F:DNA binding"/>
    <property type="evidence" value="ECO:0007669"/>
    <property type="project" value="UniProtKB-KW"/>
</dbReference>
<dbReference type="GO" id="GO:0006355">
    <property type="term" value="P:regulation of DNA-templated transcription"/>
    <property type="evidence" value="ECO:0007669"/>
    <property type="project" value="UniProtKB-ARBA"/>
</dbReference>
<feature type="region of interest" description="Disordered" evidence="4">
    <location>
        <begin position="115"/>
        <end position="134"/>
    </location>
</feature>
<organism evidence="6 7">
    <name type="scientific">Burkholderia cenocepacia</name>
    <dbReference type="NCBI Taxonomy" id="95486"/>
    <lineage>
        <taxon>Bacteria</taxon>
        <taxon>Pseudomonadati</taxon>
        <taxon>Pseudomonadota</taxon>
        <taxon>Betaproteobacteria</taxon>
        <taxon>Burkholderiales</taxon>
        <taxon>Burkholderiaceae</taxon>
        <taxon>Burkholderia</taxon>
        <taxon>Burkholderia cepacia complex</taxon>
    </lineage>
</organism>
<dbReference type="Gene3D" id="1.10.10.10">
    <property type="entry name" value="Winged helix-like DNA-binding domain superfamily/Winged helix DNA-binding domain"/>
    <property type="match status" value="1"/>
</dbReference>
<dbReference type="PANTHER" id="PTHR33204">
    <property type="entry name" value="TRANSCRIPTIONAL REGULATOR, MARR FAMILY"/>
    <property type="match status" value="1"/>
</dbReference>
<protein>
    <submittedName>
        <fullName evidence="6">Transcriptional regulator</fullName>
    </submittedName>
</protein>
<dbReference type="CDD" id="cd00090">
    <property type="entry name" value="HTH_ARSR"/>
    <property type="match status" value="1"/>
</dbReference>
<dbReference type="InterPro" id="IPR036390">
    <property type="entry name" value="WH_DNA-bd_sf"/>
</dbReference>
<dbReference type="InterPro" id="IPR011991">
    <property type="entry name" value="ArsR-like_HTH"/>
</dbReference>
<reference evidence="6 7" key="1">
    <citation type="submission" date="2017-04" db="EMBL/GenBank/DDBJ databases">
        <title>Complete genome sequence of Burkholderia cenocepacia PC184 Midwest clone.</title>
        <authorList>
            <person name="Mulks M.H."/>
            <person name="Cooper V.S."/>
        </authorList>
    </citation>
    <scope>NUCLEOTIDE SEQUENCE [LARGE SCALE GENOMIC DNA]</scope>
    <source>
        <strain evidence="6 7">PC184 Mulks</strain>
    </source>
</reference>